<organism evidence="1 2">
    <name type="scientific">Ammonifex thiophilus</name>
    <dbReference type="NCBI Taxonomy" id="444093"/>
    <lineage>
        <taxon>Bacteria</taxon>
        <taxon>Bacillati</taxon>
        <taxon>Bacillota</taxon>
        <taxon>Clostridia</taxon>
        <taxon>Thermoanaerobacterales</taxon>
        <taxon>Thermoanaerobacteraceae</taxon>
        <taxon>Ammonifex</taxon>
    </lineage>
</organism>
<dbReference type="EMBL" id="QSLN01000006">
    <property type="protein sequence ID" value="RDV83263.1"/>
    <property type="molecule type" value="Genomic_DNA"/>
</dbReference>
<name>A0A3D8P559_9THEO</name>
<reference evidence="1 2" key="1">
    <citation type="submission" date="2018-08" db="EMBL/GenBank/DDBJ databases">
        <title>Form III RuBisCO-mediated autotrophy in Thermodesulfobium bacteria.</title>
        <authorList>
            <person name="Toshchakov S.V."/>
            <person name="Kublanov I.V."/>
            <person name="Frolov E."/>
            <person name="Bonch-Osmolovskaya E.A."/>
            <person name="Tourova T.P."/>
            <person name="Chernych N.A."/>
            <person name="Lebedinsky A.V."/>
        </authorList>
    </citation>
    <scope>NUCLEOTIDE SEQUENCE [LARGE SCALE GENOMIC DNA]</scope>
    <source>
        <strain evidence="1 2">SR</strain>
    </source>
</reference>
<keyword evidence="2" id="KW-1185">Reference proteome</keyword>
<protein>
    <recommendedName>
        <fullName evidence="3">CRISPR-associated protein Cas5</fullName>
    </recommendedName>
</protein>
<comment type="caution">
    <text evidence="1">The sequence shown here is derived from an EMBL/GenBank/DDBJ whole genome shotgun (WGS) entry which is preliminary data.</text>
</comment>
<gene>
    <name evidence="1" type="ORF">DXX99_06005</name>
</gene>
<evidence type="ECO:0008006" key="3">
    <source>
        <dbReference type="Google" id="ProtNLM"/>
    </source>
</evidence>
<dbReference type="AlphaFoldDB" id="A0A3D8P559"/>
<sequence length="236" mass="26779">MVAYYQPVGLFSLKMGTATSTAGKTLFLPTPFTIRTALLDAAIRTQGLEKAPEVFAMLKTLKIAARPPEEVVVTNLFTKVFKPQRPDAQRDEAMQSSIAFREYAHLGGDLGLAFEGEEQSLQQLEDLLLQINYFGKRGSFFQLIPPLRRSEKMPEGFVLLKGIGYERSEIGDRASFAQPLGVIQVLDDWGPRLTFEKINVYNDTRIELGRDRSQEMVILPYRLERSSRSFSYYVRL</sequence>
<evidence type="ECO:0000313" key="2">
    <source>
        <dbReference type="Proteomes" id="UP000256329"/>
    </source>
</evidence>
<accession>A0A3D8P559</accession>
<evidence type="ECO:0000313" key="1">
    <source>
        <dbReference type="EMBL" id="RDV83263.1"/>
    </source>
</evidence>
<proteinExistence type="predicted"/>
<dbReference type="Proteomes" id="UP000256329">
    <property type="component" value="Unassembled WGS sequence"/>
</dbReference>